<dbReference type="PANTHER" id="PTHR15889">
    <property type="entry name" value="MITOCHONDRIAL RIBOSOMAL PROTEIN L37"/>
    <property type="match status" value="1"/>
</dbReference>
<dbReference type="PANTHER" id="PTHR15889:SF2">
    <property type="entry name" value="LARGE RIBOSOMAL SUBUNIT PROTEIN ML37"/>
    <property type="match status" value="1"/>
</dbReference>
<comment type="caution">
    <text evidence="1">The sequence shown here is derived from an EMBL/GenBank/DDBJ whole genome shotgun (WGS) entry which is preliminary data.</text>
</comment>
<sequence length="458" mass="53211">MRLTLCLRAGIRDCTVRNWNKVWACRGKFYDPPAKIPQSLLDRGVEVVDMTHEKPKLKEWMPPVPDDPRFVKAIPPQEQPDWKEEPAFVHKDDVRLFEGVKQACLIAKAQHFESFPPCVEQTIGAVETSDRDLLLQRAIMQSQVWNTDEDKLPKPPTDPRKPIWKWKRKYGITRLKSSLILLRNLLRMAHSHVADFPSLSNRKQISDLPFYSYIMYKDKPIVMQETLDLLLTSDQMLPLFGDEADIDASVMHKIPDMWPVFPTVDFLETNNYELSNDTGFRKDGLFTCPHTIVQVPRKTHWESQHYQAAQVMTCLQYTAALARNRFGEDVRILPEPICVQHVMVEQTRLFFTFFQEDVRILPEPICVQHVMVEQTRLFFTFFQLNTLDLGSDTGIKNLVWTGPVGQLFEKVQGQPWMPRPLKFDKLENFDPTAYENFLAVYLSGLSELQRPFQASDLS</sequence>
<proteinExistence type="predicted"/>
<dbReference type="GO" id="GO:0005739">
    <property type="term" value="C:mitochondrion"/>
    <property type="evidence" value="ECO:0007669"/>
    <property type="project" value="TreeGrafter"/>
</dbReference>
<dbReference type="Proteomes" id="UP000735302">
    <property type="component" value="Unassembled WGS sequence"/>
</dbReference>
<keyword evidence="1" id="KW-0689">Ribosomal protein</keyword>
<gene>
    <name evidence="1" type="ORF">PoB_007313000</name>
</gene>
<dbReference type="InterPro" id="IPR052482">
    <property type="entry name" value="mtLSU_mL37"/>
</dbReference>
<dbReference type="EMBL" id="BLXT01008200">
    <property type="protein sequence ID" value="GFO46625.1"/>
    <property type="molecule type" value="Genomic_DNA"/>
</dbReference>
<protein>
    <submittedName>
        <fullName evidence="1">39S ribosomal protein l37, mitochondrial-like</fullName>
    </submittedName>
</protein>
<dbReference type="GO" id="GO:0005840">
    <property type="term" value="C:ribosome"/>
    <property type="evidence" value="ECO:0007669"/>
    <property type="project" value="UniProtKB-KW"/>
</dbReference>
<dbReference type="AlphaFoldDB" id="A0AAV4DRR3"/>
<reference evidence="1 2" key="1">
    <citation type="journal article" date="2021" name="Elife">
        <title>Chloroplast acquisition without the gene transfer in kleptoplastic sea slugs, Plakobranchus ocellatus.</title>
        <authorList>
            <person name="Maeda T."/>
            <person name="Takahashi S."/>
            <person name="Yoshida T."/>
            <person name="Shimamura S."/>
            <person name="Takaki Y."/>
            <person name="Nagai Y."/>
            <person name="Toyoda A."/>
            <person name="Suzuki Y."/>
            <person name="Arimoto A."/>
            <person name="Ishii H."/>
            <person name="Satoh N."/>
            <person name="Nishiyama T."/>
            <person name="Hasebe M."/>
            <person name="Maruyama T."/>
            <person name="Minagawa J."/>
            <person name="Obokata J."/>
            <person name="Shigenobu S."/>
        </authorList>
    </citation>
    <scope>NUCLEOTIDE SEQUENCE [LARGE SCALE GENOMIC DNA]</scope>
</reference>
<name>A0AAV4DRR3_9GAST</name>
<organism evidence="1 2">
    <name type="scientific">Plakobranchus ocellatus</name>
    <dbReference type="NCBI Taxonomy" id="259542"/>
    <lineage>
        <taxon>Eukaryota</taxon>
        <taxon>Metazoa</taxon>
        <taxon>Spiralia</taxon>
        <taxon>Lophotrochozoa</taxon>
        <taxon>Mollusca</taxon>
        <taxon>Gastropoda</taxon>
        <taxon>Heterobranchia</taxon>
        <taxon>Euthyneura</taxon>
        <taxon>Panpulmonata</taxon>
        <taxon>Sacoglossa</taxon>
        <taxon>Placobranchoidea</taxon>
        <taxon>Plakobranchidae</taxon>
        <taxon>Plakobranchus</taxon>
    </lineage>
</organism>
<keyword evidence="1" id="KW-0687">Ribonucleoprotein</keyword>
<evidence type="ECO:0000313" key="2">
    <source>
        <dbReference type="Proteomes" id="UP000735302"/>
    </source>
</evidence>
<accession>A0AAV4DRR3</accession>
<keyword evidence="2" id="KW-1185">Reference proteome</keyword>
<evidence type="ECO:0000313" key="1">
    <source>
        <dbReference type="EMBL" id="GFO46625.1"/>
    </source>
</evidence>